<feature type="domain" description="Acyltransferase 3" evidence="2">
    <location>
        <begin position="27"/>
        <end position="343"/>
    </location>
</feature>
<feature type="transmembrane region" description="Helical" evidence="1">
    <location>
        <begin position="155"/>
        <end position="175"/>
    </location>
</feature>
<evidence type="ECO:0000313" key="5">
    <source>
        <dbReference type="Proteomes" id="UP001501074"/>
    </source>
</evidence>
<dbReference type="Pfam" id="PF19040">
    <property type="entry name" value="SGNH"/>
    <property type="match status" value="1"/>
</dbReference>
<feature type="transmembrane region" description="Helical" evidence="1">
    <location>
        <begin position="355"/>
        <end position="377"/>
    </location>
</feature>
<feature type="domain" description="SGNH" evidence="3">
    <location>
        <begin position="424"/>
        <end position="657"/>
    </location>
</feature>
<proteinExistence type="predicted"/>
<dbReference type="RefSeq" id="WP_331282993.1">
    <property type="nucleotide sequence ID" value="NZ_JAJOMA010000023.1"/>
</dbReference>
<comment type="caution">
    <text evidence="4">The sequence shown here is derived from an EMBL/GenBank/DDBJ whole genome shotgun (WGS) entry which is preliminary data.</text>
</comment>
<evidence type="ECO:0000256" key="1">
    <source>
        <dbReference type="SAM" id="Phobius"/>
    </source>
</evidence>
<dbReference type="PANTHER" id="PTHR23028:SF53">
    <property type="entry name" value="ACYL_TRANSF_3 DOMAIN-CONTAINING PROTEIN"/>
    <property type="match status" value="1"/>
</dbReference>
<keyword evidence="1" id="KW-1133">Transmembrane helix</keyword>
<dbReference type="Proteomes" id="UP001501074">
    <property type="component" value="Unassembled WGS sequence"/>
</dbReference>
<feature type="transmembrane region" description="Helical" evidence="1">
    <location>
        <begin position="92"/>
        <end position="111"/>
    </location>
</feature>
<dbReference type="InterPro" id="IPR050879">
    <property type="entry name" value="Acyltransferase_3"/>
</dbReference>
<feature type="transmembrane region" description="Helical" evidence="1">
    <location>
        <begin position="182"/>
        <end position="201"/>
    </location>
</feature>
<evidence type="ECO:0000259" key="2">
    <source>
        <dbReference type="Pfam" id="PF01757"/>
    </source>
</evidence>
<accession>A0ABP6ZND4</accession>
<gene>
    <name evidence="4" type="ORF">GCM10022223_33160</name>
</gene>
<feature type="transmembrane region" description="Helical" evidence="1">
    <location>
        <begin position="325"/>
        <end position="343"/>
    </location>
</feature>
<dbReference type="InterPro" id="IPR043968">
    <property type="entry name" value="SGNH"/>
</dbReference>
<name>A0ABP6ZND4_9ACTN</name>
<dbReference type="EMBL" id="BAAAZO010000005">
    <property type="protein sequence ID" value="GAA3614298.1"/>
    <property type="molecule type" value="Genomic_DNA"/>
</dbReference>
<keyword evidence="5" id="KW-1185">Reference proteome</keyword>
<feature type="transmembrane region" description="Helical" evidence="1">
    <location>
        <begin position="238"/>
        <end position="257"/>
    </location>
</feature>
<evidence type="ECO:0000259" key="3">
    <source>
        <dbReference type="Pfam" id="PF19040"/>
    </source>
</evidence>
<dbReference type="Pfam" id="PF01757">
    <property type="entry name" value="Acyl_transf_3"/>
    <property type="match status" value="1"/>
</dbReference>
<evidence type="ECO:0000313" key="4">
    <source>
        <dbReference type="EMBL" id="GAA3614298.1"/>
    </source>
</evidence>
<keyword evidence="4" id="KW-0378">Hydrolase</keyword>
<reference evidence="5" key="1">
    <citation type="journal article" date="2019" name="Int. J. Syst. Evol. Microbiol.">
        <title>The Global Catalogue of Microorganisms (GCM) 10K type strain sequencing project: providing services to taxonomists for standard genome sequencing and annotation.</title>
        <authorList>
            <consortium name="The Broad Institute Genomics Platform"/>
            <consortium name="The Broad Institute Genome Sequencing Center for Infectious Disease"/>
            <person name="Wu L."/>
            <person name="Ma J."/>
        </authorList>
    </citation>
    <scope>NUCLEOTIDE SEQUENCE [LARGE SCALE GENOMIC DNA]</scope>
    <source>
        <strain evidence="5">JCM 16902</strain>
    </source>
</reference>
<keyword evidence="1" id="KW-0812">Transmembrane</keyword>
<keyword evidence="1" id="KW-0472">Membrane</keyword>
<feature type="transmembrane region" description="Helical" evidence="1">
    <location>
        <begin position="269"/>
        <end position="289"/>
    </location>
</feature>
<dbReference type="GO" id="GO:0016787">
    <property type="term" value="F:hydrolase activity"/>
    <property type="evidence" value="ECO:0007669"/>
    <property type="project" value="UniProtKB-KW"/>
</dbReference>
<dbReference type="PANTHER" id="PTHR23028">
    <property type="entry name" value="ACETYLTRANSFERASE"/>
    <property type="match status" value="1"/>
</dbReference>
<protein>
    <submittedName>
        <fullName evidence="4">SGNH hydrolase domain-containing protein</fullName>
    </submittedName>
</protein>
<dbReference type="InterPro" id="IPR002656">
    <property type="entry name" value="Acyl_transf_3_dom"/>
</dbReference>
<feature type="transmembrane region" description="Helical" evidence="1">
    <location>
        <begin position="51"/>
        <end position="71"/>
    </location>
</feature>
<organism evidence="4 5">
    <name type="scientific">Kineosporia mesophila</name>
    <dbReference type="NCBI Taxonomy" id="566012"/>
    <lineage>
        <taxon>Bacteria</taxon>
        <taxon>Bacillati</taxon>
        <taxon>Actinomycetota</taxon>
        <taxon>Actinomycetes</taxon>
        <taxon>Kineosporiales</taxon>
        <taxon>Kineosporiaceae</taxon>
        <taxon>Kineosporia</taxon>
    </lineage>
</organism>
<sequence>MPAPTAPYPARASIRPIRRESLHRPHIQGLRGVAVLLVLLYHTGLGPDSGFIGVDVFFVISGFLITGLLLREHEQTGRISLLSFWARRARRLLPAGSLVLVATCALTWALLPASQWRTVGLDAVAAAGYVLNWRLAGQAVDYLHQGMAPGPLQHFWSLSVEEQFYLFWPLLLLVLLKLRSRAAVIVTGIAVVLLGSLALALTSTGSQSYFTTQHRVWELAAGALCAAVPPGQPRSGRASAGLGWIGLGLLCLTLVLVTPDTKWPGPQTILVIVASMLLVSFGASAFILARRPLTWVGDISYPLYLWHWPLVVLASRDAPLSTRDGLAIVPISIALAFLTSYLLENPLRRLRIVSTARVSIALGLSLMLVSGAAGIALTQAPSLGAPVNPVGAGRPVEVQKSASTLAPSPANALQDLPDLYARDCQTGLTEATVHPCEYDYRAARKGPSVVAVGDSRMAQWLPALQEVARERHWHLTSMTKASCPFTDARRAVTAQQADSCLAWNQSVLRRLLDSPPALVVTSDLDLYVTARDGTPLHGKANQNEMIRGAASRLTQLRRAHISVITLQETPTVQNNPADCVSLHLGHLATCSTPRDRATRNAGVLQAASKLSKVPSLDLTDHICTARQCPAVTGDVLIYRDAYHLTATYAQTLAPFIESGLQQLLTPKLVSELSLSR</sequence>